<dbReference type="EMBL" id="GL876970">
    <property type="protein sequence ID" value="KLU87642.1"/>
    <property type="molecule type" value="Genomic_DNA"/>
</dbReference>
<name>A0A0C4E2J7_MAGP6</name>
<evidence type="ECO:0000313" key="3">
    <source>
        <dbReference type="EnsemblFungi" id="MAPG_06637T0"/>
    </source>
</evidence>
<organism evidence="3 4">
    <name type="scientific">Magnaporthiopsis poae (strain ATCC 64411 / 73-15)</name>
    <name type="common">Kentucky bluegrass fungus</name>
    <name type="synonym">Magnaporthe poae</name>
    <dbReference type="NCBI Taxonomy" id="644358"/>
    <lineage>
        <taxon>Eukaryota</taxon>
        <taxon>Fungi</taxon>
        <taxon>Dikarya</taxon>
        <taxon>Ascomycota</taxon>
        <taxon>Pezizomycotina</taxon>
        <taxon>Sordariomycetes</taxon>
        <taxon>Sordariomycetidae</taxon>
        <taxon>Magnaporthales</taxon>
        <taxon>Magnaporthaceae</taxon>
        <taxon>Magnaporthiopsis</taxon>
    </lineage>
</organism>
<reference evidence="4" key="1">
    <citation type="submission" date="2010-05" db="EMBL/GenBank/DDBJ databases">
        <title>The genome sequence of Magnaporthe poae strain ATCC 64411.</title>
        <authorList>
            <person name="Ma L.-J."/>
            <person name="Dead R."/>
            <person name="Young S."/>
            <person name="Zeng Q."/>
            <person name="Koehrsen M."/>
            <person name="Alvarado L."/>
            <person name="Berlin A."/>
            <person name="Chapman S.B."/>
            <person name="Chen Z."/>
            <person name="Freedman E."/>
            <person name="Gellesch M."/>
            <person name="Goldberg J."/>
            <person name="Griggs A."/>
            <person name="Gujja S."/>
            <person name="Heilman E.R."/>
            <person name="Heiman D."/>
            <person name="Hepburn T."/>
            <person name="Howarth C."/>
            <person name="Jen D."/>
            <person name="Larson L."/>
            <person name="Mehta T."/>
            <person name="Neiman D."/>
            <person name="Pearson M."/>
            <person name="Roberts A."/>
            <person name="Saif S."/>
            <person name="Shea T."/>
            <person name="Shenoy N."/>
            <person name="Sisk P."/>
            <person name="Stolte C."/>
            <person name="Sykes S."/>
            <person name="Walk T."/>
            <person name="White J."/>
            <person name="Yandava C."/>
            <person name="Haas B."/>
            <person name="Nusbaum C."/>
            <person name="Birren B."/>
        </authorList>
    </citation>
    <scope>NUCLEOTIDE SEQUENCE [LARGE SCALE GENOMIC DNA]</scope>
    <source>
        <strain evidence="4">ATCC 64411 / 73-15</strain>
    </source>
</reference>
<dbReference type="VEuPathDB" id="FungiDB:MAPG_06637"/>
<reference evidence="2" key="3">
    <citation type="submission" date="2011-03" db="EMBL/GenBank/DDBJ databases">
        <title>Annotation of Magnaporthe poae ATCC 64411.</title>
        <authorList>
            <person name="Ma L.-J."/>
            <person name="Dead R."/>
            <person name="Young S.K."/>
            <person name="Zeng Q."/>
            <person name="Gargeya S."/>
            <person name="Fitzgerald M."/>
            <person name="Haas B."/>
            <person name="Abouelleil A."/>
            <person name="Alvarado L."/>
            <person name="Arachchi H.M."/>
            <person name="Berlin A."/>
            <person name="Brown A."/>
            <person name="Chapman S.B."/>
            <person name="Chen Z."/>
            <person name="Dunbar C."/>
            <person name="Freedman E."/>
            <person name="Gearin G."/>
            <person name="Gellesch M."/>
            <person name="Goldberg J."/>
            <person name="Griggs A."/>
            <person name="Gujja S."/>
            <person name="Heiman D."/>
            <person name="Howarth C."/>
            <person name="Larson L."/>
            <person name="Lui A."/>
            <person name="MacDonald P.J.P."/>
            <person name="Mehta T."/>
            <person name="Montmayeur A."/>
            <person name="Murphy C."/>
            <person name="Neiman D."/>
            <person name="Pearson M."/>
            <person name="Priest M."/>
            <person name="Roberts A."/>
            <person name="Saif S."/>
            <person name="Shea T."/>
            <person name="Shenoy N."/>
            <person name="Sisk P."/>
            <person name="Stolte C."/>
            <person name="Sykes S."/>
            <person name="Yandava C."/>
            <person name="Wortman J."/>
            <person name="Nusbaum C."/>
            <person name="Birren B."/>
        </authorList>
    </citation>
    <scope>NUCLEOTIDE SEQUENCE</scope>
    <source>
        <strain evidence="2">ATCC 64411</strain>
    </source>
</reference>
<sequence length="109" mass="12459">MSRILPHQHRHSGSALTTRTTTAGKLERQPRHSKCSRCANNHAPRPVHPLAQSIIAKDGRRWLPGCCWASKIGRRPYRRVRCFISLGCPRRGSLRPPATSQKVHLRRLR</sequence>
<reference evidence="3" key="5">
    <citation type="submission" date="2015-06" db="UniProtKB">
        <authorList>
            <consortium name="EnsemblFungi"/>
        </authorList>
    </citation>
    <scope>IDENTIFICATION</scope>
    <source>
        <strain evidence="3">ATCC 64411</strain>
    </source>
</reference>
<feature type="region of interest" description="Disordered" evidence="1">
    <location>
        <begin position="1"/>
        <end position="42"/>
    </location>
</feature>
<reference evidence="3" key="4">
    <citation type="journal article" date="2015" name="G3 (Bethesda)">
        <title>Genome sequences of three phytopathogenic species of the Magnaporthaceae family of fungi.</title>
        <authorList>
            <person name="Okagaki L.H."/>
            <person name="Nunes C.C."/>
            <person name="Sailsbery J."/>
            <person name="Clay B."/>
            <person name="Brown D."/>
            <person name="John T."/>
            <person name="Oh Y."/>
            <person name="Young N."/>
            <person name="Fitzgerald M."/>
            <person name="Haas B.J."/>
            <person name="Zeng Q."/>
            <person name="Young S."/>
            <person name="Adiconis X."/>
            <person name="Fan L."/>
            <person name="Levin J.Z."/>
            <person name="Mitchell T.K."/>
            <person name="Okubara P.A."/>
            <person name="Farman M.L."/>
            <person name="Kohn L.M."/>
            <person name="Birren B."/>
            <person name="Ma L.-J."/>
            <person name="Dean R.A."/>
        </authorList>
    </citation>
    <scope>NUCLEOTIDE SEQUENCE</scope>
    <source>
        <strain evidence="3">ATCC 64411 / 73-15</strain>
    </source>
</reference>
<dbReference type="EnsemblFungi" id="MAPG_06637T0">
    <property type="protein sequence ID" value="MAPG_06637T0"/>
    <property type="gene ID" value="MAPG_06637"/>
</dbReference>
<gene>
    <name evidence="2" type="ORF">MAPG_06637</name>
</gene>
<feature type="compositionally biased region" description="Polar residues" evidence="1">
    <location>
        <begin position="14"/>
        <end position="23"/>
    </location>
</feature>
<keyword evidence="4" id="KW-1185">Reference proteome</keyword>
<evidence type="ECO:0000256" key="1">
    <source>
        <dbReference type="SAM" id="MobiDB-lite"/>
    </source>
</evidence>
<proteinExistence type="predicted"/>
<dbReference type="EMBL" id="ADBL01001605">
    <property type="status" value="NOT_ANNOTATED_CDS"/>
    <property type="molecule type" value="Genomic_DNA"/>
</dbReference>
<evidence type="ECO:0000313" key="4">
    <source>
        <dbReference type="Proteomes" id="UP000011715"/>
    </source>
</evidence>
<evidence type="ECO:0000313" key="2">
    <source>
        <dbReference type="EMBL" id="KLU87642.1"/>
    </source>
</evidence>
<reference evidence="2" key="2">
    <citation type="submission" date="2010-05" db="EMBL/GenBank/DDBJ databases">
        <title>The Genome Sequence of Magnaporthe poae strain ATCC 64411.</title>
        <authorList>
            <consortium name="The Broad Institute Genome Sequencing Platform"/>
            <consortium name="Broad Institute Genome Sequencing Center for Infectious Disease"/>
            <person name="Ma L.-J."/>
            <person name="Dead R."/>
            <person name="Young S."/>
            <person name="Zeng Q."/>
            <person name="Koehrsen M."/>
            <person name="Alvarado L."/>
            <person name="Berlin A."/>
            <person name="Chapman S.B."/>
            <person name="Chen Z."/>
            <person name="Freedman E."/>
            <person name="Gellesch M."/>
            <person name="Goldberg J."/>
            <person name="Griggs A."/>
            <person name="Gujja S."/>
            <person name="Heilman E.R."/>
            <person name="Heiman D."/>
            <person name="Hepburn T."/>
            <person name="Howarth C."/>
            <person name="Jen D."/>
            <person name="Larson L."/>
            <person name="Mehta T."/>
            <person name="Neiman D."/>
            <person name="Pearson M."/>
            <person name="Roberts A."/>
            <person name="Saif S."/>
            <person name="Shea T."/>
            <person name="Shenoy N."/>
            <person name="Sisk P."/>
            <person name="Stolte C."/>
            <person name="Sykes S."/>
            <person name="Walk T."/>
            <person name="White J."/>
            <person name="Yandava C."/>
            <person name="Haas B."/>
            <person name="Nusbaum C."/>
            <person name="Birren B."/>
        </authorList>
    </citation>
    <scope>NUCLEOTIDE SEQUENCE</scope>
    <source>
        <strain evidence="2">ATCC 64411</strain>
    </source>
</reference>
<feature type="compositionally biased region" description="Basic residues" evidence="1">
    <location>
        <begin position="1"/>
        <end position="12"/>
    </location>
</feature>
<dbReference type="AlphaFoldDB" id="A0A0C4E2J7"/>
<dbReference type="Proteomes" id="UP000011715">
    <property type="component" value="Unassembled WGS sequence"/>
</dbReference>
<accession>A0A0C4E2J7</accession>
<protein>
    <submittedName>
        <fullName evidence="2 3">Uncharacterized protein</fullName>
    </submittedName>
</protein>